<evidence type="ECO:0000256" key="1">
    <source>
        <dbReference type="SAM" id="MobiDB-lite"/>
    </source>
</evidence>
<sequence length="350" mass="35031">MADTVVTPVGETLVDGEPVDPDAADAPPTETDTPDEDAKSAAAAQAAAEDEAAREAAREAPRRSSPPPIPADAPPWESPGRPRNAIIGMIIVVALLGTAALVGWVLFKPSAEDGPSGALGEATGPCELRTVDELPGGGGEPVFGQTPQRQTVVVQTNLGTVTALLFGDLAPCGTASFANLAARGYYSAKACPDMTTAVTEPTLVLRCGEAAGQGGPGYRVRGEHPFSDQPVADALALVNDTHGLSGGEFAFVRGQSIPTNNLTVIGQVIDGFAVLDSIAAGGGGQAYAGPPPQPVTILAVTVQSALSPSGLPAGSPPPSGSLSPGTSPRPGSPSASPRSSRSPGVPFGRD</sequence>
<keyword evidence="2" id="KW-0812">Transmembrane</keyword>
<feature type="compositionally biased region" description="Basic and acidic residues" evidence="1">
    <location>
        <begin position="51"/>
        <end position="62"/>
    </location>
</feature>
<dbReference type="InterPro" id="IPR002130">
    <property type="entry name" value="Cyclophilin-type_PPIase_dom"/>
</dbReference>
<feature type="compositionally biased region" description="Low complexity" evidence="1">
    <location>
        <begin position="320"/>
        <end position="344"/>
    </location>
</feature>
<dbReference type="Proteomes" id="UP001165079">
    <property type="component" value="Unassembled WGS sequence"/>
</dbReference>
<evidence type="ECO:0000256" key="2">
    <source>
        <dbReference type="SAM" id="Phobius"/>
    </source>
</evidence>
<organism evidence="4 5">
    <name type="scientific">Actinorhabdospora filicis</name>
    <dbReference type="NCBI Taxonomy" id="1785913"/>
    <lineage>
        <taxon>Bacteria</taxon>
        <taxon>Bacillati</taxon>
        <taxon>Actinomycetota</taxon>
        <taxon>Actinomycetes</taxon>
        <taxon>Micromonosporales</taxon>
        <taxon>Micromonosporaceae</taxon>
        <taxon>Actinorhabdospora</taxon>
    </lineage>
</organism>
<keyword evidence="2" id="KW-1133">Transmembrane helix</keyword>
<keyword evidence="5" id="KW-1185">Reference proteome</keyword>
<protein>
    <recommendedName>
        <fullName evidence="3">PPIase cyclophilin-type domain-containing protein</fullName>
    </recommendedName>
</protein>
<evidence type="ECO:0000259" key="3">
    <source>
        <dbReference type="Pfam" id="PF00160"/>
    </source>
</evidence>
<feature type="region of interest" description="Disordered" evidence="1">
    <location>
        <begin position="1"/>
        <end position="78"/>
    </location>
</feature>
<dbReference type="Pfam" id="PF00160">
    <property type="entry name" value="Pro_isomerase"/>
    <property type="match status" value="1"/>
</dbReference>
<evidence type="ECO:0000313" key="4">
    <source>
        <dbReference type="EMBL" id="GLZ81127.1"/>
    </source>
</evidence>
<proteinExistence type="predicted"/>
<feature type="domain" description="PPIase cyclophilin-type" evidence="3">
    <location>
        <begin position="152"/>
        <end position="302"/>
    </location>
</feature>
<dbReference type="GO" id="GO:0003755">
    <property type="term" value="F:peptidyl-prolyl cis-trans isomerase activity"/>
    <property type="evidence" value="ECO:0007669"/>
    <property type="project" value="InterPro"/>
</dbReference>
<keyword evidence="2" id="KW-0472">Membrane</keyword>
<dbReference type="EMBL" id="BSTX01000005">
    <property type="protein sequence ID" value="GLZ81127.1"/>
    <property type="molecule type" value="Genomic_DNA"/>
</dbReference>
<evidence type="ECO:0000313" key="5">
    <source>
        <dbReference type="Proteomes" id="UP001165079"/>
    </source>
</evidence>
<reference evidence="4" key="1">
    <citation type="submission" date="2023-03" db="EMBL/GenBank/DDBJ databases">
        <title>Actinorhabdospora filicis NBRC 111898.</title>
        <authorList>
            <person name="Ichikawa N."/>
            <person name="Sato H."/>
            <person name="Tonouchi N."/>
        </authorList>
    </citation>
    <scope>NUCLEOTIDE SEQUENCE</scope>
    <source>
        <strain evidence="4">NBRC 111898</strain>
    </source>
</reference>
<feature type="region of interest" description="Disordered" evidence="1">
    <location>
        <begin position="306"/>
        <end position="350"/>
    </location>
</feature>
<dbReference type="InterPro" id="IPR029000">
    <property type="entry name" value="Cyclophilin-like_dom_sf"/>
</dbReference>
<gene>
    <name evidence="4" type="ORF">Afil01_59340</name>
</gene>
<dbReference type="Gene3D" id="2.40.100.10">
    <property type="entry name" value="Cyclophilin-like"/>
    <property type="match status" value="1"/>
</dbReference>
<comment type="caution">
    <text evidence="4">The sequence shown here is derived from an EMBL/GenBank/DDBJ whole genome shotgun (WGS) entry which is preliminary data.</text>
</comment>
<dbReference type="AlphaFoldDB" id="A0A9W6W646"/>
<dbReference type="SUPFAM" id="SSF50891">
    <property type="entry name" value="Cyclophilin-like"/>
    <property type="match status" value="1"/>
</dbReference>
<feature type="transmembrane region" description="Helical" evidence="2">
    <location>
        <begin position="85"/>
        <end position="107"/>
    </location>
</feature>
<accession>A0A9W6W646</accession>
<name>A0A9W6W646_9ACTN</name>
<feature type="compositionally biased region" description="Pro residues" evidence="1">
    <location>
        <begin position="64"/>
        <end position="77"/>
    </location>
</feature>